<protein>
    <submittedName>
        <fullName evidence="1">Uncharacterized protein</fullName>
    </submittedName>
</protein>
<evidence type="ECO:0000313" key="2">
    <source>
        <dbReference type="Proteomes" id="UP000824063"/>
    </source>
</evidence>
<name>A0A9D2JJI6_9ENTE</name>
<gene>
    <name evidence="1" type="ORF">IAA20_07840</name>
</gene>
<dbReference type="AlphaFoldDB" id="A0A9D2JJI6"/>
<dbReference type="Proteomes" id="UP000824063">
    <property type="component" value="Unassembled WGS sequence"/>
</dbReference>
<comment type="caution">
    <text evidence="1">The sequence shown here is derived from an EMBL/GenBank/DDBJ whole genome shotgun (WGS) entry which is preliminary data.</text>
</comment>
<organism evidence="1 2">
    <name type="scientific">Candidatus Enterococcus avicola</name>
    <dbReference type="NCBI Taxonomy" id="2838561"/>
    <lineage>
        <taxon>Bacteria</taxon>
        <taxon>Bacillati</taxon>
        <taxon>Bacillota</taxon>
        <taxon>Bacilli</taxon>
        <taxon>Lactobacillales</taxon>
        <taxon>Enterococcaceae</taxon>
        <taxon>Enterococcus</taxon>
    </lineage>
</organism>
<evidence type="ECO:0000313" key="1">
    <source>
        <dbReference type="EMBL" id="HIZ53835.1"/>
    </source>
</evidence>
<reference evidence="1" key="2">
    <citation type="submission" date="2021-04" db="EMBL/GenBank/DDBJ databases">
        <authorList>
            <person name="Gilroy R."/>
        </authorList>
    </citation>
    <scope>NUCLEOTIDE SEQUENCE</scope>
    <source>
        <strain evidence="1">CHK172-16539</strain>
    </source>
</reference>
<proteinExistence type="predicted"/>
<accession>A0A9D2JJI6</accession>
<sequence>MANRWWKVTVIDGVEHRQEVYFDEETQQVIEEQIEQEKERENMNFKDFWDATFKA</sequence>
<dbReference type="EMBL" id="DXBN01000177">
    <property type="protein sequence ID" value="HIZ53835.1"/>
    <property type="molecule type" value="Genomic_DNA"/>
</dbReference>
<reference evidence="1" key="1">
    <citation type="journal article" date="2021" name="PeerJ">
        <title>Extensive microbial diversity within the chicken gut microbiome revealed by metagenomics and culture.</title>
        <authorList>
            <person name="Gilroy R."/>
            <person name="Ravi A."/>
            <person name="Getino M."/>
            <person name="Pursley I."/>
            <person name="Horton D.L."/>
            <person name="Alikhan N.F."/>
            <person name="Baker D."/>
            <person name="Gharbi K."/>
            <person name="Hall N."/>
            <person name="Watson M."/>
            <person name="Adriaenssens E.M."/>
            <person name="Foster-Nyarko E."/>
            <person name="Jarju S."/>
            <person name="Secka A."/>
            <person name="Antonio M."/>
            <person name="Oren A."/>
            <person name="Chaudhuri R.R."/>
            <person name="La Ragione R."/>
            <person name="Hildebrand F."/>
            <person name="Pallen M.J."/>
        </authorList>
    </citation>
    <scope>NUCLEOTIDE SEQUENCE</scope>
    <source>
        <strain evidence="1">CHK172-16539</strain>
    </source>
</reference>